<dbReference type="HOGENOM" id="CLU_451275_0_0_1"/>
<sequence length="505" mass="56255">MSSRHPPQPPGAFPEDSEFEDSVQVSISEKDSETGPVDPSMSRLQSKYNYERSLQREYPLSSCSTRVWLEEDYYYDGGTDGDEEDRQLESDKRKTQITDESQPLRTSRTSRTCYDSRTSGGGNSPVTIETILGDGSSAFGTEESEALRKSPPGSKTHPRYTRIQSSGRFATPDPLKQYMSGAIYLDSGDEAEFAHSSAYNSATTSRRGWVPSILPRSRSHKPGSFSSEEESGTETGPFVQFDVENSDDESPFLPPSRVQDPYPVRSTTIETDDPSATRQSVFRSWLNKLTSFLSRNAATPTRHTPTITTTPTTTVPPQTTAQVLPDFTTTTTTAPVRKPIWEILDGENVNLTERGWQSVIQRTMGSRHPSLQNSFGGTNHPGPSFYPNFSQNQPPWDATNPSQFSQRDQPTMENLIRYHMMMQMRQDDGDYETEDGLGFRSGMRYVPSSVFTHPSVASNGLGGSRRIVRLPDGRYGPSAFGQFTESSQVQPTFMHNAAQQPNNTF</sequence>
<feature type="region of interest" description="Disordered" evidence="1">
    <location>
        <begin position="1"/>
        <end position="57"/>
    </location>
</feature>
<feature type="compositionally biased region" description="Pro residues" evidence="1">
    <location>
        <begin position="1"/>
        <end position="12"/>
    </location>
</feature>
<proteinExistence type="predicted"/>
<dbReference type="Proteomes" id="UP000002149">
    <property type="component" value="Chromosome 10"/>
</dbReference>
<feature type="compositionally biased region" description="Polar residues" evidence="1">
    <location>
        <begin position="265"/>
        <end position="276"/>
    </location>
</feature>
<feature type="compositionally biased region" description="Acidic residues" evidence="1">
    <location>
        <begin position="74"/>
        <end position="86"/>
    </location>
</feature>
<feature type="compositionally biased region" description="Low complexity" evidence="1">
    <location>
        <begin position="299"/>
        <end position="317"/>
    </location>
</feature>
<reference evidence="2 3" key="1">
    <citation type="journal article" date="2005" name="Science">
        <title>The genome of the basidiomycetous yeast and human pathogen Cryptococcus neoformans.</title>
        <authorList>
            <person name="Loftus B.J."/>
            <person name="Fung E."/>
            <person name="Roncaglia P."/>
            <person name="Rowley D."/>
            <person name="Amedeo P."/>
            <person name="Bruno D."/>
            <person name="Vamathevan J."/>
            <person name="Miranda M."/>
            <person name="Anderson I.J."/>
            <person name="Fraser J.A."/>
            <person name="Allen J.E."/>
            <person name="Bosdet I.E."/>
            <person name="Brent M.R."/>
            <person name="Chiu R."/>
            <person name="Doering T.L."/>
            <person name="Donlin M.J."/>
            <person name="D'Souza C.A."/>
            <person name="Fox D.S."/>
            <person name="Grinberg V."/>
            <person name="Fu J."/>
            <person name="Fukushima M."/>
            <person name="Haas B.J."/>
            <person name="Huang J.C."/>
            <person name="Janbon G."/>
            <person name="Jones S.J."/>
            <person name="Koo H.L."/>
            <person name="Krzywinski M.I."/>
            <person name="Kwon-Chung J.K."/>
            <person name="Lengeler K.B."/>
            <person name="Maiti R."/>
            <person name="Marra M.A."/>
            <person name="Marra R.E."/>
            <person name="Mathewson C.A."/>
            <person name="Mitchell T.G."/>
            <person name="Pertea M."/>
            <person name="Riggs F.R."/>
            <person name="Salzberg S.L."/>
            <person name="Schein J.E."/>
            <person name="Shvartsbeyn A."/>
            <person name="Shin H."/>
            <person name="Shumway M."/>
            <person name="Specht C.A."/>
            <person name="Suh B.B."/>
            <person name="Tenney A."/>
            <person name="Utterback T.R."/>
            <person name="Wickes B.L."/>
            <person name="Wortman J.R."/>
            <person name="Wye N.H."/>
            <person name="Kronstad J.W."/>
            <person name="Lodge J.K."/>
            <person name="Heitman J."/>
            <person name="Davis R.W."/>
            <person name="Fraser C.M."/>
            <person name="Hyman R.W."/>
        </authorList>
    </citation>
    <scope>NUCLEOTIDE SEQUENCE [LARGE SCALE GENOMIC DNA]</scope>
    <source>
        <strain evidence="3">JEC21 / ATCC MYA-565</strain>
    </source>
</reference>
<dbReference type="GeneID" id="3254177"/>
<feature type="compositionally biased region" description="Polar residues" evidence="1">
    <location>
        <begin position="387"/>
        <end position="406"/>
    </location>
</feature>
<dbReference type="AlphaFoldDB" id="Q5KAJ4"/>
<dbReference type="OrthoDB" id="2576592at2759"/>
<feature type="region of interest" description="Disordered" evidence="1">
    <location>
        <begin position="197"/>
        <end position="276"/>
    </location>
</feature>
<feature type="compositionally biased region" description="Polar residues" evidence="1">
    <location>
        <begin position="98"/>
        <end position="118"/>
    </location>
</feature>
<dbReference type="PaxDb" id="214684-Q5KAJ4"/>
<evidence type="ECO:0000256" key="1">
    <source>
        <dbReference type="SAM" id="MobiDB-lite"/>
    </source>
</evidence>
<dbReference type="VEuPathDB" id="FungiDB:CNJ01480"/>
<feature type="region of interest" description="Disordered" evidence="1">
    <location>
        <begin position="298"/>
        <end position="317"/>
    </location>
</feature>
<gene>
    <name evidence="2" type="ordered locus">CNJ01480</name>
</gene>
<feature type="region of interest" description="Disordered" evidence="1">
    <location>
        <begin position="377"/>
        <end position="406"/>
    </location>
</feature>
<feature type="compositionally biased region" description="Basic and acidic residues" evidence="1">
    <location>
        <begin position="87"/>
        <end position="97"/>
    </location>
</feature>
<dbReference type="EMBL" id="AE017350">
    <property type="protein sequence ID" value="AAW45811.2"/>
    <property type="molecule type" value="Genomic_DNA"/>
</dbReference>
<dbReference type="RefSeq" id="XP_024513609.1">
    <property type="nucleotide sequence ID" value="XM_024657952.1"/>
</dbReference>
<feature type="region of interest" description="Disordered" evidence="1">
    <location>
        <begin position="74"/>
        <end position="174"/>
    </location>
</feature>
<name>Q5KAJ4_CRYD1</name>
<evidence type="ECO:0000313" key="2">
    <source>
        <dbReference type="EMBL" id="AAW45811.2"/>
    </source>
</evidence>
<organism evidence="2 3">
    <name type="scientific">Cryptococcus deneoformans (strain JEC21 / ATCC MYA-565)</name>
    <name type="common">Cryptococcus neoformans var. neoformans serotype D</name>
    <dbReference type="NCBI Taxonomy" id="214684"/>
    <lineage>
        <taxon>Eukaryota</taxon>
        <taxon>Fungi</taxon>
        <taxon>Dikarya</taxon>
        <taxon>Basidiomycota</taxon>
        <taxon>Agaricomycotina</taxon>
        <taxon>Tremellomycetes</taxon>
        <taxon>Tremellales</taxon>
        <taxon>Cryptococcaceae</taxon>
        <taxon>Cryptococcus</taxon>
        <taxon>Cryptococcus neoformans species complex</taxon>
    </lineage>
</organism>
<dbReference type="InParanoid" id="Q5KAJ4"/>
<protein>
    <submittedName>
        <fullName evidence="2">Expressed protein</fullName>
    </submittedName>
</protein>
<accession>Q5KAJ4</accession>
<dbReference type="KEGG" id="cne:CNJ01480"/>
<evidence type="ECO:0000313" key="3">
    <source>
        <dbReference type="Proteomes" id="UP000002149"/>
    </source>
</evidence>
<feature type="compositionally biased region" description="Polar residues" evidence="1">
    <location>
        <begin position="197"/>
        <end position="206"/>
    </location>
</feature>
<accession>Q55KY4</accession>
<keyword evidence="3" id="KW-1185">Reference proteome</keyword>